<feature type="chain" id="PRO_5044021190" evidence="1">
    <location>
        <begin position="27"/>
        <end position="609"/>
    </location>
</feature>
<evidence type="ECO:0000313" key="3">
    <source>
        <dbReference type="Proteomes" id="UP001153365"/>
    </source>
</evidence>
<dbReference type="EMBL" id="CALTRL010001041">
    <property type="protein sequence ID" value="CAH7670662.1"/>
    <property type="molecule type" value="Genomic_DNA"/>
</dbReference>
<comment type="caution">
    <text evidence="2">The sequence shown here is derived from an EMBL/GenBank/DDBJ whole genome shotgun (WGS) entry which is preliminary data.</text>
</comment>
<organism evidence="2 3">
    <name type="scientific">Phakopsora pachyrhizi</name>
    <name type="common">Asian soybean rust disease fungus</name>
    <dbReference type="NCBI Taxonomy" id="170000"/>
    <lineage>
        <taxon>Eukaryota</taxon>
        <taxon>Fungi</taxon>
        <taxon>Dikarya</taxon>
        <taxon>Basidiomycota</taxon>
        <taxon>Pucciniomycotina</taxon>
        <taxon>Pucciniomycetes</taxon>
        <taxon>Pucciniales</taxon>
        <taxon>Phakopsoraceae</taxon>
        <taxon>Phakopsora</taxon>
    </lineage>
</organism>
<protein>
    <submittedName>
        <fullName evidence="2">Expressed protein</fullName>
    </submittedName>
</protein>
<feature type="signal peptide" evidence="1">
    <location>
        <begin position="1"/>
        <end position="26"/>
    </location>
</feature>
<reference evidence="2" key="1">
    <citation type="submission" date="2022-06" db="EMBL/GenBank/DDBJ databases">
        <authorList>
            <consortium name="SYNGENTA / RWTH Aachen University"/>
        </authorList>
    </citation>
    <scope>NUCLEOTIDE SEQUENCE</scope>
</reference>
<gene>
    <name evidence="2" type="ORF">PPACK8108_LOCUS5381</name>
</gene>
<name>A0AAV0ASF0_PHAPC</name>
<dbReference type="AlphaFoldDB" id="A0AAV0ASF0"/>
<evidence type="ECO:0000256" key="1">
    <source>
        <dbReference type="SAM" id="SignalP"/>
    </source>
</evidence>
<sequence>MIIGKSLRRVILIFSLSLVLVGELKSEEFKKWCGKNYENGSPDQDPGGKFSISPKDEGKKILCTPTLKPFLESDRLEVIVDVPILKDKTSRELKIINLETGEELLVSNLSSERSIVGPLRIGRTSLKPYSLECRSFGLISHRLEVSFLPKVISGSAVQLDARTGFFNVLDKEGSLKTFFPYGFYTGYGGYLNGPDLLAIVKSMKDRRINLVHIVPDAPYIKDIENLRKVLKALADSNIYLQYDMRHSYNNQTLVELQVNEIKNQPNLLTWYTADEFSKFLLQINKVLLYLFFILFFKKKKGEGLIKEYNLSFFLFQNIRPDGAVDDFNVPKMASSLINSIDPYHPVALVLNCEDYYFSEYTSGTDVIMTDPYPISMKSSTFSSRWNTSCTPTHGDCGCDNCKGNFKDISSRMEKFKVRRDLLMRSRSMQIWGVPQAFKDESYWERPPTGVEFLLSCSLYVLEGAVGLVGWIENSDMSEELKQATKVFGIALEKMIGYLTLPDNYLIHQSVNSHNRNIMVRYWKDSSNSSILLISTNMVENSQAWSIDLSSEFLDDVDSKRSVSFRIEVVEKIFESNVLQSLEIKKGDTLIGSGNFDGLGCGAYILKFSN</sequence>
<keyword evidence="1" id="KW-0732">Signal</keyword>
<accession>A0AAV0ASF0</accession>
<evidence type="ECO:0000313" key="2">
    <source>
        <dbReference type="EMBL" id="CAH7670662.1"/>
    </source>
</evidence>
<dbReference type="Proteomes" id="UP001153365">
    <property type="component" value="Unassembled WGS sequence"/>
</dbReference>
<keyword evidence="3" id="KW-1185">Reference proteome</keyword>
<proteinExistence type="predicted"/>